<dbReference type="VEuPathDB" id="FungiDB:AeMF1_018169"/>
<accession>A0A6G0XHB2</accession>
<protein>
    <recommendedName>
        <fullName evidence="3">Golgin subfamily A member 7/ERF4 domain-containing protein</fullName>
    </recommendedName>
</protein>
<evidence type="ECO:0000313" key="1">
    <source>
        <dbReference type="EMBL" id="KAF0739705.1"/>
    </source>
</evidence>
<proteinExistence type="predicted"/>
<evidence type="ECO:0008006" key="3">
    <source>
        <dbReference type="Google" id="ProtNLM"/>
    </source>
</evidence>
<reference evidence="1 2" key="1">
    <citation type="submission" date="2019-07" db="EMBL/GenBank/DDBJ databases">
        <title>Genomics analysis of Aphanomyces spp. identifies a new class of oomycete effector associated with host adaptation.</title>
        <authorList>
            <person name="Gaulin E."/>
        </authorList>
    </citation>
    <scope>NUCLEOTIDE SEQUENCE [LARGE SCALE GENOMIC DNA]</scope>
    <source>
        <strain evidence="1 2">ATCC 201684</strain>
    </source>
</reference>
<organism evidence="1 2">
    <name type="scientific">Aphanomyces euteiches</name>
    <dbReference type="NCBI Taxonomy" id="100861"/>
    <lineage>
        <taxon>Eukaryota</taxon>
        <taxon>Sar</taxon>
        <taxon>Stramenopiles</taxon>
        <taxon>Oomycota</taxon>
        <taxon>Saprolegniomycetes</taxon>
        <taxon>Saprolegniales</taxon>
        <taxon>Verrucalvaceae</taxon>
        <taxon>Aphanomyces</taxon>
    </lineage>
</organism>
<sequence length="134" mass="15430">MGTQQPKELARIPAVGNTWVNGLSNEYDADFFPPELERYMSKTEFDDALELINQALHDLWPCVPCWSSGYACCVCTLGLSLYCAWGQVSEAERCTLRQIDRVNRRACFQERHIVWSLEKSWARHTSWLVVSVVE</sequence>
<dbReference type="EMBL" id="VJMJ01000063">
    <property type="protein sequence ID" value="KAF0739705.1"/>
    <property type="molecule type" value="Genomic_DNA"/>
</dbReference>
<dbReference type="AlphaFoldDB" id="A0A6G0XHB2"/>
<name>A0A6G0XHB2_9STRA</name>
<dbReference type="OrthoDB" id="58259at2759"/>
<comment type="caution">
    <text evidence="1">The sequence shown here is derived from an EMBL/GenBank/DDBJ whole genome shotgun (WGS) entry which is preliminary data.</text>
</comment>
<keyword evidence="2" id="KW-1185">Reference proteome</keyword>
<evidence type="ECO:0000313" key="2">
    <source>
        <dbReference type="Proteomes" id="UP000481153"/>
    </source>
</evidence>
<gene>
    <name evidence="1" type="ORF">Ae201684_004873</name>
</gene>
<dbReference type="Proteomes" id="UP000481153">
    <property type="component" value="Unassembled WGS sequence"/>
</dbReference>